<reference evidence="2" key="1">
    <citation type="journal article" date="2015" name="Nature">
        <title>Complex archaea that bridge the gap between prokaryotes and eukaryotes.</title>
        <authorList>
            <person name="Spang A."/>
            <person name="Saw J.H."/>
            <person name="Jorgensen S.L."/>
            <person name="Zaremba-Niedzwiedzka K."/>
            <person name="Martijn J."/>
            <person name="Lind A.E."/>
            <person name="van Eijk R."/>
            <person name="Schleper C."/>
            <person name="Guy L."/>
            <person name="Ettema T.J."/>
        </authorList>
    </citation>
    <scope>NUCLEOTIDE SEQUENCE</scope>
</reference>
<dbReference type="Gene3D" id="3.90.198.10">
    <property type="entry name" value="Replication Fork Single-Stranded Dna Binding Protein"/>
    <property type="match status" value="1"/>
</dbReference>
<dbReference type="EMBL" id="LAZR01009877">
    <property type="protein sequence ID" value="KKM70107.1"/>
    <property type="molecule type" value="Genomic_DNA"/>
</dbReference>
<proteinExistence type="predicted"/>
<protein>
    <submittedName>
        <fullName evidence="2">Uncharacterized protein</fullName>
    </submittedName>
</protein>
<feature type="compositionally biased region" description="Low complexity" evidence="1">
    <location>
        <begin position="250"/>
        <end position="259"/>
    </location>
</feature>
<name>A0A0F9MLR1_9ZZZZ</name>
<feature type="compositionally biased region" description="Basic residues" evidence="1">
    <location>
        <begin position="360"/>
        <end position="381"/>
    </location>
</feature>
<evidence type="ECO:0000313" key="2">
    <source>
        <dbReference type="EMBL" id="KKM70107.1"/>
    </source>
</evidence>
<organism evidence="2">
    <name type="scientific">marine sediment metagenome</name>
    <dbReference type="NCBI Taxonomy" id="412755"/>
    <lineage>
        <taxon>unclassified sequences</taxon>
        <taxon>metagenomes</taxon>
        <taxon>ecological metagenomes</taxon>
    </lineage>
</organism>
<evidence type="ECO:0000256" key="1">
    <source>
        <dbReference type="SAM" id="MobiDB-lite"/>
    </source>
</evidence>
<feature type="compositionally biased region" description="Basic residues" evidence="1">
    <location>
        <begin position="392"/>
        <end position="402"/>
    </location>
</feature>
<comment type="caution">
    <text evidence="2">The sequence shown here is derived from an EMBL/GenBank/DDBJ whole genome shotgun (WGS) entry which is preliminary data.</text>
</comment>
<accession>A0A0F9MLR1</accession>
<gene>
    <name evidence="2" type="ORF">LCGC14_1444070</name>
</gene>
<feature type="compositionally biased region" description="Basic and acidic residues" evidence="1">
    <location>
        <begin position="260"/>
        <end position="278"/>
    </location>
</feature>
<feature type="region of interest" description="Disordered" evidence="1">
    <location>
        <begin position="348"/>
        <end position="402"/>
    </location>
</feature>
<dbReference type="AlphaFoldDB" id="A0A0F9MLR1"/>
<feature type="region of interest" description="Disordered" evidence="1">
    <location>
        <begin position="239"/>
        <end position="294"/>
    </location>
</feature>
<feature type="compositionally biased region" description="Basic and acidic residues" evidence="1">
    <location>
        <begin position="350"/>
        <end position="359"/>
    </location>
</feature>
<sequence length="402" mass="44358">MAKIAGALMDKLRKQTEGMRGGLIISNKTFKKMRLRLLPCGGEVPGVEYLNLYFVHKKRSTTSPRTFGVPCPVLDVLDTIRREKDKQNKDFAKSVVNVQREYWLAVVDRSALGSPDNPSIRIHRSKRTVYQGIVDYMLDEDDGEDITDATEGRDIRVRKDGSDIDTKWKMTVLDREPLAEEEDMMDALISAAKTFDVREHFYACDLELLEEIYQALTGEAIPDSYKENFGALKDFGKKSGNEKAEEGEADAGSAETTESAETKESAEAAEPAETKESAESGADEPTETGTYEGLEVGAKVKFHYTDEDDQKHEIIAVVTALTEDADSGEPAVDVKDGEGEEYTVGLAHLEVVKEEEKPKPKGAVKKKSAKPKAKSKVKPKAKPSTAASKVRSSLKKAMKKKG</sequence>
<dbReference type="InterPro" id="IPR044947">
    <property type="entry name" value="Phage_T4_Gp32_ssDNA-bd_sf"/>
</dbReference>